<dbReference type="Gene3D" id="3.10.180.10">
    <property type="entry name" value="2,3-Dihydroxybiphenyl 1,2-Dioxygenase, domain 1"/>
    <property type="match status" value="1"/>
</dbReference>
<dbReference type="AlphaFoldDB" id="A0AAE3R1A7"/>
<dbReference type="PANTHER" id="PTHR33993:SF2">
    <property type="entry name" value="VOC DOMAIN-CONTAINING PROTEIN"/>
    <property type="match status" value="1"/>
</dbReference>
<evidence type="ECO:0000313" key="3">
    <source>
        <dbReference type="Proteomes" id="UP001232063"/>
    </source>
</evidence>
<comment type="caution">
    <text evidence="2">The sequence shown here is derived from an EMBL/GenBank/DDBJ whole genome shotgun (WGS) entry which is preliminary data.</text>
</comment>
<dbReference type="EMBL" id="JASJOU010000001">
    <property type="protein sequence ID" value="MDJ1499058.1"/>
    <property type="molecule type" value="Genomic_DNA"/>
</dbReference>
<evidence type="ECO:0000259" key="1">
    <source>
        <dbReference type="Pfam" id="PF00903"/>
    </source>
</evidence>
<feature type="domain" description="Glyoxalase/fosfomycin resistance/dioxygenase" evidence="1">
    <location>
        <begin position="5"/>
        <end position="117"/>
    </location>
</feature>
<dbReference type="Pfam" id="PF00903">
    <property type="entry name" value="Glyoxalase"/>
    <property type="match status" value="1"/>
</dbReference>
<name>A0AAE3R1A7_9BACT</name>
<keyword evidence="3" id="KW-1185">Reference proteome</keyword>
<sequence>MSISLAWFEIPVTDLSRAKIFYETIFDIKIQLLDLGALKIGSFPASPSGVSGALCQHAEFYKPSFEGPMIYIDANPDLSTILNKVESVGGKILFPKRLISPDQGYTAIFIDTEGNRIGLRSKN</sequence>
<organism evidence="2 3">
    <name type="scientific">Xanthocytophaga agilis</name>
    <dbReference type="NCBI Taxonomy" id="3048010"/>
    <lineage>
        <taxon>Bacteria</taxon>
        <taxon>Pseudomonadati</taxon>
        <taxon>Bacteroidota</taxon>
        <taxon>Cytophagia</taxon>
        <taxon>Cytophagales</taxon>
        <taxon>Rhodocytophagaceae</taxon>
        <taxon>Xanthocytophaga</taxon>
    </lineage>
</organism>
<dbReference type="InterPro" id="IPR052164">
    <property type="entry name" value="Anthracycline_SecMetBiosynth"/>
</dbReference>
<protein>
    <submittedName>
        <fullName evidence="2">VOC family protein</fullName>
    </submittedName>
</protein>
<gene>
    <name evidence="2" type="ORF">QNI22_00300</name>
</gene>
<dbReference type="Proteomes" id="UP001232063">
    <property type="component" value="Unassembled WGS sequence"/>
</dbReference>
<proteinExistence type="predicted"/>
<dbReference type="CDD" id="cd07247">
    <property type="entry name" value="SgaA_N_like"/>
    <property type="match status" value="1"/>
</dbReference>
<dbReference type="InterPro" id="IPR029068">
    <property type="entry name" value="Glyas_Bleomycin-R_OHBP_Dase"/>
</dbReference>
<dbReference type="InterPro" id="IPR004360">
    <property type="entry name" value="Glyas_Fos-R_dOase_dom"/>
</dbReference>
<reference evidence="2" key="1">
    <citation type="submission" date="2023-05" db="EMBL/GenBank/DDBJ databases">
        <authorList>
            <person name="Zhang X."/>
        </authorList>
    </citation>
    <scope>NUCLEOTIDE SEQUENCE</scope>
    <source>
        <strain evidence="2">BD1B2-1</strain>
    </source>
</reference>
<dbReference type="SUPFAM" id="SSF54593">
    <property type="entry name" value="Glyoxalase/Bleomycin resistance protein/Dihydroxybiphenyl dioxygenase"/>
    <property type="match status" value="1"/>
</dbReference>
<evidence type="ECO:0000313" key="2">
    <source>
        <dbReference type="EMBL" id="MDJ1499058.1"/>
    </source>
</evidence>
<dbReference type="RefSeq" id="WP_314508596.1">
    <property type="nucleotide sequence ID" value="NZ_JASJOU010000001.1"/>
</dbReference>
<accession>A0AAE3R1A7</accession>
<dbReference type="PANTHER" id="PTHR33993">
    <property type="entry name" value="GLYOXALASE-RELATED"/>
    <property type="match status" value="1"/>
</dbReference>